<name>A0AA35U0S3_GEOBA</name>
<comment type="caution">
    <text evidence="2">The sequence shown here is derived from an EMBL/GenBank/DDBJ whole genome shotgun (WGS) entry which is preliminary data.</text>
</comment>
<dbReference type="EMBL" id="CASHTH010004372">
    <property type="protein sequence ID" value="CAI8056572.1"/>
    <property type="molecule type" value="Genomic_DNA"/>
</dbReference>
<feature type="region of interest" description="Disordered" evidence="1">
    <location>
        <begin position="1"/>
        <end position="45"/>
    </location>
</feature>
<gene>
    <name evidence="2" type="ORF">GBAR_LOCUS30828</name>
</gene>
<feature type="region of interest" description="Disordered" evidence="1">
    <location>
        <begin position="461"/>
        <end position="482"/>
    </location>
</feature>
<proteinExistence type="predicted"/>
<dbReference type="AlphaFoldDB" id="A0AA35U0S3"/>
<organism evidence="2 3">
    <name type="scientific">Geodia barretti</name>
    <name type="common">Barrett's horny sponge</name>
    <dbReference type="NCBI Taxonomy" id="519541"/>
    <lineage>
        <taxon>Eukaryota</taxon>
        <taxon>Metazoa</taxon>
        <taxon>Porifera</taxon>
        <taxon>Demospongiae</taxon>
        <taxon>Heteroscleromorpha</taxon>
        <taxon>Tetractinellida</taxon>
        <taxon>Astrophorina</taxon>
        <taxon>Geodiidae</taxon>
        <taxon>Geodia</taxon>
    </lineage>
</organism>
<keyword evidence="3" id="KW-1185">Reference proteome</keyword>
<dbReference type="InterPro" id="IPR033227">
    <property type="entry name" value="CAPS"/>
</dbReference>
<dbReference type="GO" id="GO:0016079">
    <property type="term" value="P:synaptic vesicle exocytosis"/>
    <property type="evidence" value="ECO:0007669"/>
    <property type="project" value="InterPro"/>
</dbReference>
<feature type="compositionally biased region" description="Polar residues" evidence="1">
    <location>
        <begin position="569"/>
        <end position="578"/>
    </location>
</feature>
<feature type="non-terminal residue" evidence="2">
    <location>
        <position position="1"/>
    </location>
</feature>
<accession>A0AA35U0S3</accession>
<dbReference type="GO" id="GO:1990504">
    <property type="term" value="P:dense core granule exocytosis"/>
    <property type="evidence" value="ECO:0007669"/>
    <property type="project" value="InterPro"/>
</dbReference>
<evidence type="ECO:0000256" key="1">
    <source>
        <dbReference type="SAM" id="MobiDB-lite"/>
    </source>
</evidence>
<dbReference type="Proteomes" id="UP001174909">
    <property type="component" value="Unassembled WGS sequence"/>
</dbReference>
<evidence type="ECO:0000313" key="2">
    <source>
        <dbReference type="EMBL" id="CAI8056572.1"/>
    </source>
</evidence>
<evidence type="ECO:0000313" key="3">
    <source>
        <dbReference type="Proteomes" id="UP001174909"/>
    </source>
</evidence>
<dbReference type="PANTHER" id="PTHR12166:SF8">
    <property type="entry name" value="CALCIUM-DEPENDENT SECRETION ACTIVATOR"/>
    <property type="match status" value="1"/>
</dbReference>
<protein>
    <submittedName>
        <fullName evidence="2">Calcium-dependent secretion activator 1</fullName>
    </submittedName>
</protein>
<sequence length="645" mass="70640">MIFEVHSDSEEESGRPPPGGVRLVPVRDRYGSSSGPPTAAAHLHAVRERSPSLPVAPVVNVEEVDGGGDVGRGGRQRHLPGASSISGLRRGHVKAPSADWSADVTFARKGSPSEISFDSDSSESALLPTQSLPAHVTRARTLTMDSDTLVLSMGRDMVKQGSELSDTGSLIVPLVRGHTISDDSAEEGEYVDHERKLLYLMVARCIAYPFNAKYQLETAPPKPKLNEARFTGIVDILETCRNQDWEIIAKSAISISAAENKCLRGDKFLNCLDWYLDNVLARSDVVSMSHSGSFSVKELESIFKVLATKHIMYTSNALDVDSTELHTWCSTFRKLVEHGARTTLRGVRVPSPGGASGAVGGAGGGGTGPNRENLYKLFQKILNVKRIEHQVLYRVCQLGVKEEQEAVVRRELQKRELILKDKRATLQEGKFGSRRVEEIYREEELKHLKALMLNLDHLSLATPGTNPNPSRKKKLVSTDSGGGTIHKQNLSFSLKLKVTVRSCSSSPRRPTARESSVSLSWWTEVAIRCRRTPSWCLSLAAPHSTLRGSSGPTPPSPRSDTPSDRRQRGSSPTTRLSPRETSVCSVSVVRWSLDDCQIGICQQTHQLHPSFLWHLSLSLLLLPSLSPLSLSLLLLPSLSSLSLLL</sequence>
<reference evidence="2" key="1">
    <citation type="submission" date="2023-03" db="EMBL/GenBank/DDBJ databases">
        <authorList>
            <person name="Steffen K."/>
            <person name="Cardenas P."/>
        </authorList>
    </citation>
    <scope>NUCLEOTIDE SEQUENCE</scope>
</reference>
<dbReference type="PANTHER" id="PTHR12166">
    <property type="entry name" value="CALCIUM-DEPENDENT SECRETION ACTIVATOR"/>
    <property type="match status" value="1"/>
</dbReference>
<feature type="region of interest" description="Disordered" evidence="1">
    <location>
        <begin position="544"/>
        <end position="578"/>
    </location>
</feature>
<feature type="compositionally biased region" description="Basic and acidic residues" evidence="1">
    <location>
        <begin position="1"/>
        <end position="14"/>
    </location>
</feature>
<feature type="region of interest" description="Disordered" evidence="1">
    <location>
        <begin position="66"/>
        <end position="94"/>
    </location>
</feature>